<keyword evidence="2" id="KW-0472">Membrane</keyword>
<feature type="transmembrane region" description="Helical" evidence="2">
    <location>
        <begin position="203"/>
        <end position="226"/>
    </location>
</feature>
<name>A0A8S0W811_CYCAE</name>
<gene>
    <name evidence="3" type="ORF">AAE3_LOCUS2906</name>
</gene>
<comment type="caution">
    <text evidence="3">The sequence shown here is derived from an EMBL/GenBank/DDBJ whole genome shotgun (WGS) entry which is preliminary data.</text>
</comment>
<dbReference type="OrthoDB" id="2576477at2759"/>
<reference evidence="3 4" key="1">
    <citation type="submission" date="2020-01" db="EMBL/GenBank/DDBJ databases">
        <authorList>
            <person name="Gupta K D."/>
        </authorList>
    </citation>
    <scope>NUCLEOTIDE SEQUENCE [LARGE SCALE GENOMIC DNA]</scope>
</reference>
<feature type="region of interest" description="Disordered" evidence="1">
    <location>
        <begin position="1"/>
        <end position="106"/>
    </location>
</feature>
<feature type="transmembrane region" description="Helical" evidence="2">
    <location>
        <begin position="312"/>
        <end position="336"/>
    </location>
</feature>
<feature type="compositionally biased region" description="Polar residues" evidence="1">
    <location>
        <begin position="53"/>
        <end position="62"/>
    </location>
</feature>
<evidence type="ECO:0000256" key="1">
    <source>
        <dbReference type="SAM" id="MobiDB-lite"/>
    </source>
</evidence>
<proteinExistence type="predicted"/>
<evidence type="ECO:0000313" key="4">
    <source>
        <dbReference type="Proteomes" id="UP000467700"/>
    </source>
</evidence>
<accession>A0A8S0W811</accession>
<dbReference type="Proteomes" id="UP000467700">
    <property type="component" value="Unassembled WGS sequence"/>
</dbReference>
<evidence type="ECO:0000313" key="3">
    <source>
        <dbReference type="EMBL" id="CAA7260806.1"/>
    </source>
</evidence>
<dbReference type="EMBL" id="CACVBS010000030">
    <property type="protein sequence ID" value="CAA7260806.1"/>
    <property type="molecule type" value="Genomic_DNA"/>
</dbReference>
<keyword evidence="2" id="KW-1133">Transmembrane helix</keyword>
<organism evidence="3 4">
    <name type="scientific">Cyclocybe aegerita</name>
    <name type="common">Black poplar mushroom</name>
    <name type="synonym">Agrocybe aegerita</name>
    <dbReference type="NCBI Taxonomy" id="1973307"/>
    <lineage>
        <taxon>Eukaryota</taxon>
        <taxon>Fungi</taxon>
        <taxon>Dikarya</taxon>
        <taxon>Basidiomycota</taxon>
        <taxon>Agaricomycotina</taxon>
        <taxon>Agaricomycetes</taxon>
        <taxon>Agaricomycetidae</taxon>
        <taxon>Agaricales</taxon>
        <taxon>Agaricineae</taxon>
        <taxon>Bolbitiaceae</taxon>
        <taxon>Cyclocybe</taxon>
    </lineage>
</organism>
<feature type="compositionally biased region" description="Basic residues" evidence="1">
    <location>
        <begin position="35"/>
        <end position="47"/>
    </location>
</feature>
<keyword evidence="2" id="KW-0812">Transmembrane</keyword>
<protein>
    <submittedName>
        <fullName evidence="3">Uncharacterized protein</fullName>
    </submittedName>
</protein>
<evidence type="ECO:0000256" key="2">
    <source>
        <dbReference type="SAM" id="Phobius"/>
    </source>
</evidence>
<keyword evidence="4" id="KW-1185">Reference proteome</keyword>
<dbReference type="AlphaFoldDB" id="A0A8S0W811"/>
<feature type="transmembrane region" description="Helical" evidence="2">
    <location>
        <begin position="172"/>
        <end position="197"/>
    </location>
</feature>
<sequence>MTTPADIPSTPPPTLPDVPESVISDPPPPYPSRERRTRTPRTHRTHGRTPGSQHTQTSSGDTQSDDGRVVPYTDDDVGEPTERTPFLSPRIRHTRPRSLSHTSTTSAAPSLAQTVFSLFQTEDEVCFGEVLDDVQPLSSGEDAVSVVSSRRGTGFFSRAAWRRYFRPVTRRAYYRALLHLAVLNFPYALVAWVYLFVFTVTGTTLLVALPLGAVLCFFDLLGARAFSRGELALQTRFHSPLLAHPPPYPPRAIFTRYREPTTEEIESGQVQLSRNGLVREKSFYKNTYAMFTDPTSYQALFYFLVIKPAITLLISIGIIAVGLPLIILVLPAPAVLRAIRKIGIWQANVAVEGLYFAVR</sequence>